<dbReference type="EMBL" id="ABCB02000020">
    <property type="protein sequence ID" value="EDO60083.1"/>
    <property type="molecule type" value="Genomic_DNA"/>
</dbReference>
<dbReference type="InterPro" id="IPR014036">
    <property type="entry name" value="DeoR-like_C"/>
</dbReference>
<dbReference type="InterPro" id="IPR036388">
    <property type="entry name" value="WH-like_DNA-bd_sf"/>
</dbReference>
<evidence type="ECO:0000256" key="1">
    <source>
        <dbReference type="ARBA" id="ARBA00023015"/>
    </source>
</evidence>
<accession>A7VWD6</accession>
<dbReference type="SMART" id="SM00420">
    <property type="entry name" value="HTH_DEOR"/>
    <property type="match status" value="1"/>
</dbReference>
<evidence type="ECO:0000313" key="6">
    <source>
        <dbReference type="EMBL" id="PEQ25960.1"/>
    </source>
</evidence>
<dbReference type="InterPro" id="IPR050313">
    <property type="entry name" value="Carb_Metab_HTH_regulators"/>
</dbReference>
<evidence type="ECO:0000313" key="5">
    <source>
        <dbReference type="EMBL" id="EDO60083.1"/>
    </source>
</evidence>
<name>A7VWD6_9FIRM</name>
<reference evidence="5 7" key="1">
    <citation type="submission" date="2007-08" db="EMBL/GenBank/DDBJ databases">
        <title>Draft genome sequence of Clostridium leptum (DSM 753).</title>
        <authorList>
            <person name="Sudarsanam P."/>
            <person name="Ley R."/>
            <person name="Guruge J."/>
            <person name="Turnbaugh P.J."/>
            <person name="Mahowald M."/>
            <person name="Liep D."/>
            <person name="Gordon J."/>
        </authorList>
    </citation>
    <scope>NUCLEOTIDE SEQUENCE [LARGE SCALE GENOMIC DNA]</scope>
    <source>
        <strain evidence="5 7">DSM 753</strain>
    </source>
</reference>
<keyword evidence="8" id="KW-1185">Reference proteome</keyword>
<evidence type="ECO:0000256" key="3">
    <source>
        <dbReference type="ARBA" id="ARBA00023163"/>
    </source>
</evidence>
<evidence type="ECO:0000256" key="2">
    <source>
        <dbReference type="ARBA" id="ARBA00023125"/>
    </source>
</evidence>
<dbReference type="PROSITE" id="PS51000">
    <property type="entry name" value="HTH_DEOR_2"/>
    <property type="match status" value="1"/>
</dbReference>
<dbReference type="InterPro" id="IPR018356">
    <property type="entry name" value="Tscrpt_reg_HTH_DeoR_CS"/>
</dbReference>
<dbReference type="PROSITE" id="PS00894">
    <property type="entry name" value="HTH_DEOR_1"/>
    <property type="match status" value="1"/>
</dbReference>
<dbReference type="AlphaFoldDB" id="A7VWD6"/>
<dbReference type="OrthoDB" id="9797223at2"/>
<dbReference type="Pfam" id="PF00455">
    <property type="entry name" value="DeoRC"/>
    <property type="match status" value="1"/>
</dbReference>
<dbReference type="EMBL" id="NOXF01000001">
    <property type="protein sequence ID" value="PEQ25960.1"/>
    <property type="molecule type" value="Genomic_DNA"/>
</dbReference>
<dbReference type="InterPro" id="IPR037171">
    <property type="entry name" value="NagB/RpiA_transferase-like"/>
</dbReference>
<reference evidence="5 7" key="2">
    <citation type="submission" date="2007-08" db="EMBL/GenBank/DDBJ databases">
        <authorList>
            <person name="Fulton L."/>
            <person name="Clifton S."/>
            <person name="Fulton B."/>
            <person name="Xu J."/>
            <person name="Minx P."/>
            <person name="Pepin K.H."/>
            <person name="Johnson M."/>
            <person name="Thiruvilangam P."/>
            <person name="Bhonagiri V."/>
            <person name="Nash W.E."/>
            <person name="Wang C."/>
            <person name="Mardis E.R."/>
            <person name="Wilson R.K."/>
        </authorList>
    </citation>
    <scope>NUCLEOTIDE SEQUENCE [LARGE SCALE GENOMIC DNA]</scope>
    <source>
        <strain evidence="5 7">DSM 753</strain>
    </source>
</reference>
<gene>
    <name evidence="6" type="ORF">CH238_02940</name>
    <name evidence="5" type="ORF">CLOLEP_02900</name>
</gene>
<keyword evidence="2" id="KW-0238">DNA-binding</keyword>
<evidence type="ECO:0000313" key="8">
    <source>
        <dbReference type="Proteomes" id="UP000220611"/>
    </source>
</evidence>
<feature type="domain" description="HTH deoR-type" evidence="4">
    <location>
        <begin position="3"/>
        <end position="58"/>
    </location>
</feature>
<dbReference type="Pfam" id="PF08220">
    <property type="entry name" value="HTH_DeoR"/>
    <property type="match status" value="1"/>
</dbReference>
<dbReference type="PANTHER" id="PTHR30363">
    <property type="entry name" value="HTH-TYPE TRANSCRIPTIONAL REGULATOR SRLR-RELATED"/>
    <property type="match status" value="1"/>
</dbReference>
<proteinExistence type="predicted"/>
<dbReference type="Proteomes" id="UP000220611">
    <property type="component" value="Unassembled WGS sequence"/>
</dbReference>
<dbReference type="InterPro" id="IPR036390">
    <property type="entry name" value="WH_DNA-bd_sf"/>
</dbReference>
<dbReference type="Gene3D" id="3.40.50.1360">
    <property type="match status" value="1"/>
</dbReference>
<protein>
    <submittedName>
        <fullName evidence="6">DeoR/GlpR transcriptional regulator</fullName>
    </submittedName>
    <submittedName>
        <fullName evidence="5">Transcriptional regulator, DeoR family</fullName>
    </submittedName>
</protein>
<dbReference type="PRINTS" id="PR00037">
    <property type="entry name" value="HTHLACR"/>
</dbReference>
<keyword evidence="3" id="KW-0804">Transcription</keyword>
<dbReference type="InterPro" id="IPR001034">
    <property type="entry name" value="DeoR_HTH"/>
</dbReference>
<dbReference type="eggNOG" id="COG1349">
    <property type="taxonomic scope" value="Bacteria"/>
</dbReference>
<dbReference type="SMART" id="SM01134">
    <property type="entry name" value="DeoRC"/>
    <property type="match status" value="1"/>
</dbReference>
<dbReference type="Proteomes" id="UP000003490">
    <property type="component" value="Unassembled WGS sequence"/>
</dbReference>
<dbReference type="GO" id="GO:0003677">
    <property type="term" value="F:DNA binding"/>
    <property type="evidence" value="ECO:0007669"/>
    <property type="project" value="UniProtKB-KW"/>
</dbReference>
<sequence>MLSIERHEQILQILMEKKSVTVGELSKTMFVSDATIRRDLSQMEKEGLIKRSHGGAVLFESTNDETSILMREQENIKQKKIIAEIALKFIKNHDTLFVDSSSTAGIVIPLLKNFKYISVITNGIKNSLYLSQNTDAKIYIAGGVVNNRSNSIVGTDTLDYLGKMNADVSLVSCSGISLENGVTESSYEQSHIKRVMIRNSKVKLVLCDSSKFDSTYLCRSLGLEEIDYLITDQKPREEYLQKAEACGCKILYPEKL</sequence>
<dbReference type="SUPFAM" id="SSF100950">
    <property type="entry name" value="NagB/RpiA/CoA transferase-like"/>
    <property type="match status" value="1"/>
</dbReference>
<keyword evidence="1" id="KW-0805">Transcription regulation</keyword>
<organism evidence="5 7">
    <name type="scientific">[Clostridium] leptum DSM 753</name>
    <dbReference type="NCBI Taxonomy" id="428125"/>
    <lineage>
        <taxon>Bacteria</taxon>
        <taxon>Bacillati</taxon>
        <taxon>Bacillota</taxon>
        <taxon>Clostridia</taxon>
        <taxon>Eubacteriales</taxon>
        <taxon>Oscillospiraceae</taxon>
        <taxon>Oscillospiraceae incertae sedis</taxon>
    </lineage>
</organism>
<evidence type="ECO:0000313" key="7">
    <source>
        <dbReference type="Proteomes" id="UP000003490"/>
    </source>
</evidence>
<dbReference type="GO" id="GO:0003700">
    <property type="term" value="F:DNA-binding transcription factor activity"/>
    <property type="evidence" value="ECO:0007669"/>
    <property type="project" value="InterPro"/>
</dbReference>
<evidence type="ECO:0000259" key="4">
    <source>
        <dbReference type="PROSITE" id="PS51000"/>
    </source>
</evidence>
<dbReference type="HOGENOM" id="CLU_060699_1_4_9"/>
<dbReference type="CDD" id="cd00090">
    <property type="entry name" value="HTH_ARSR"/>
    <property type="match status" value="1"/>
</dbReference>
<comment type="caution">
    <text evidence="5">The sequence shown here is derived from an EMBL/GenBank/DDBJ whole genome shotgun (WGS) entry which is preliminary data.</text>
</comment>
<dbReference type="PANTHER" id="PTHR30363:SF44">
    <property type="entry name" value="AGA OPERON TRANSCRIPTIONAL REPRESSOR-RELATED"/>
    <property type="match status" value="1"/>
</dbReference>
<dbReference type="SUPFAM" id="SSF46785">
    <property type="entry name" value="Winged helix' DNA-binding domain"/>
    <property type="match status" value="1"/>
</dbReference>
<dbReference type="InterPro" id="IPR011991">
    <property type="entry name" value="ArsR-like_HTH"/>
</dbReference>
<reference evidence="6 8" key="3">
    <citation type="submission" date="2017-07" db="EMBL/GenBank/DDBJ databases">
        <title>Prevalence of linear plasmids in Cutibacterium (Propionibacterium) acnes isolates obtained from prostatic tissue.</title>
        <authorList>
            <person name="Davidsson S."/>
            <person name="Carlsson J."/>
            <person name="Molling P."/>
            <person name="Andren O."/>
            <person name="Andersson S.-O."/>
            <person name="Brzuszkiewicz E."/>
            <person name="Poehlein A."/>
            <person name="Al-Zeer M."/>
            <person name="Brinkmann V."/>
            <person name="Scavenius C."/>
            <person name="Nazipi S."/>
            <person name="Soderquist B."/>
            <person name="Bruggemann H."/>
        </authorList>
    </citation>
    <scope>NUCLEOTIDE SEQUENCE [LARGE SCALE GENOMIC DNA]</scope>
    <source>
        <strain evidence="6 8">DSM 753</strain>
    </source>
</reference>
<dbReference type="Gene3D" id="1.10.10.10">
    <property type="entry name" value="Winged helix-like DNA-binding domain superfamily/Winged helix DNA-binding domain"/>
    <property type="match status" value="1"/>
</dbReference>